<feature type="repeat" description="RCC1" evidence="3">
    <location>
        <begin position="332"/>
        <end position="384"/>
    </location>
</feature>
<feature type="repeat" description="ANK" evidence="2">
    <location>
        <begin position="73"/>
        <end position="105"/>
    </location>
</feature>
<organism evidence="5 6">
    <name type="scientific">Chloropicon primus</name>
    <dbReference type="NCBI Taxonomy" id="1764295"/>
    <lineage>
        <taxon>Eukaryota</taxon>
        <taxon>Viridiplantae</taxon>
        <taxon>Chlorophyta</taxon>
        <taxon>Chloropicophyceae</taxon>
        <taxon>Chloropicales</taxon>
        <taxon>Chloropicaceae</taxon>
        <taxon>Chloropicon</taxon>
    </lineage>
</organism>
<evidence type="ECO:0000256" key="1">
    <source>
        <dbReference type="ARBA" id="ARBA00022737"/>
    </source>
</evidence>
<dbReference type="PROSITE" id="PS50297">
    <property type="entry name" value="ANK_REP_REGION"/>
    <property type="match status" value="2"/>
</dbReference>
<dbReference type="SUPFAM" id="SSF48403">
    <property type="entry name" value="Ankyrin repeat"/>
    <property type="match status" value="1"/>
</dbReference>
<evidence type="ECO:0000256" key="2">
    <source>
        <dbReference type="PROSITE-ProRule" id="PRU00023"/>
    </source>
</evidence>
<dbReference type="InterPro" id="IPR002110">
    <property type="entry name" value="Ankyrin_rpt"/>
</dbReference>
<dbReference type="InterPro" id="IPR051625">
    <property type="entry name" value="Signaling_Regulatory_Domain"/>
</dbReference>
<gene>
    <name evidence="5" type="ORF">A3770_09p55250</name>
</gene>
<feature type="region of interest" description="Disordered" evidence="4">
    <location>
        <begin position="921"/>
        <end position="1056"/>
    </location>
</feature>
<feature type="compositionally biased region" description="Basic and acidic residues" evidence="4">
    <location>
        <begin position="1007"/>
        <end position="1019"/>
    </location>
</feature>
<dbReference type="Gene3D" id="2.130.10.30">
    <property type="entry name" value="Regulator of chromosome condensation 1/beta-lactamase-inhibitor protein II"/>
    <property type="match status" value="2"/>
</dbReference>
<feature type="region of interest" description="Disordered" evidence="4">
    <location>
        <begin position="735"/>
        <end position="755"/>
    </location>
</feature>
<evidence type="ECO:0000256" key="3">
    <source>
        <dbReference type="PROSITE-ProRule" id="PRU00235"/>
    </source>
</evidence>
<dbReference type="SUPFAM" id="SSF50985">
    <property type="entry name" value="RCC1/BLIP-II"/>
    <property type="match status" value="2"/>
</dbReference>
<dbReference type="PROSITE" id="PS50012">
    <property type="entry name" value="RCC1_3"/>
    <property type="match status" value="4"/>
</dbReference>
<feature type="region of interest" description="Disordered" evidence="4">
    <location>
        <begin position="842"/>
        <end position="881"/>
    </location>
</feature>
<feature type="compositionally biased region" description="Basic residues" evidence="4">
    <location>
        <begin position="972"/>
        <end position="984"/>
    </location>
</feature>
<dbReference type="Proteomes" id="UP000316726">
    <property type="component" value="Chromosome 9"/>
</dbReference>
<keyword evidence="2" id="KW-0040">ANK repeat</keyword>
<accession>A0A5B8MRV5</accession>
<feature type="compositionally biased region" description="Pro residues" evidence="4">
    <location>
        <begin position="772"/>
        <end position="789"/>
    </location>
</feature>
<dbReference type="OrthoDB" id="1893551at2759"/>
<protein>
    <submittedName>
        <fullName evidence="5">RCC1-like chromosome condensation regulator protein</fullName>
    </submittedName>
</protein>
<feature type="compositionally biased region" description="Polar residues" evidence="4">
    <location>
        <begin position="1043"/>
        <end position="1056"/>
    </location>
</feature>
<dbReference type="PRINTS" id="PR00633">
    <property type="entry name" value="RCCNDNSATION"/>
</dbReference>
<dbReference type="InterPro" id="IPR036770">
    <property type="entry name" value="Ankyrin_rpt-contain_sf"/>
</dbReference>
<feature type="compositionally biased region" description="Basic and acidic residues" evidence="4">
    <location>
        <begin position="870"/>
        <end position="881"/>
    </location>
</feature>
<dbReference type="PANTHER" id="PTHR22872:SF2">
    <property type="entry name" value="INHIBITOR OF BRUTON TYROSINE KINASE"/>
    <property type="match status" value="1"/>
</dbReference>
<feature type="region of interest" description="Disordered" evidence="4">
    <location>
        <begin position="39"/>
        <end position="59"/>
    </location>
</feature>
<evidence type="ECO:0000256" key="4">
    <source>
        <dbReference type="SAM" id="MobiDB-lite"/>
    </source>
</evidence>
<dbReference type="Pfam" id="PF12796">
    <property type="entry name" value="Ank_2"/>
    <property type="match status" value="1"/>
</dbReference>
<sequence>MVAANPKVLKQEARERKQRVSDHLVEFIIHAGEGEDARKQVERVLSSQSSSSPHSMPSMGEEIREALNTLSRNGTTALHCAVWKNDIELVDLLLSHGANPDVQDRESGWTALHRACYFGHLILVVRLLKAKAKVNLEDRKGRTAFDLLSHEVTPLIETTEGGEVFSWGMGTNFQLGTGCMYEQNMPTPVTAFCLGDDKEEDSSQERVSQVSCAKYHSCAVTTSGQLYTFGFGRGGRLGHEDSHVHSGMHAVLEPRVVRSLLKVKVTMVAAAKHHTVCLAAGDVYTWGSNKDFRLGYTGVDSQPTPRRVASIKANVLSITAANKHSGAVTSSGDLLTWGSNHKGQLGYGTTESASNATPRIVEALKSGVTKASASKNHTIVLLRDGEVWTFGHKITTPQKVAFNSVLPNRSSGEKRIEFHDDHLAIFRPHMVEVAAGTAHSTAISSLGVVYVWNSFDPSLTAWQVRIPGVALSASSAKEMTCVCTECGNVYAFEGKARCQREYEKSVDVSRVRIRRASGVAVGEKHSLAIQKIWYPPLIQSSDRREEVSVVAAEWECQGFADDELNLAWSKMDLTGIPVPSAIERSDEEEEGDEKKPVFIPSLHEMCQSKIAESCVNTRVLCSLIEFAEMYRAFGLKAFCSKMMIANLDVVAAVRGSLQSHISFEEVLSLENILPQARISETKGKVLQLDLGAESRRAGHLVRRLYQRSTTSRIAPAFGGEAMELADPILSIYKKKKKKKKRRNEKDHAQETSVASPIVWADLEDDDFVVEAPPTPPAPAPAPVPAPTPVPAVSKGKPKLRKGLLREFLEGGLESKTSKKPNLMPDEKYNYTKWKLEKECDFPSLAAGPSSRKGKARSAPKSTSLSSIMAEEQKKQREELSRQSLEKNFFGFGGWSPSQSELPDFKRIQQEQLDLWKATKNSLEDVGGSPSGWLIEDKPLPNFQAILDEESTQEQQQVKGPSTPGALETPASTKKKRRRPRKKKNAVGDDAAESFPGPGGNPKGSPKQGKDKGNKKDKGSKPRKKSNGKKDPQLRSKTKVKAAQTANGSNNRATACA</sequence>
<feature type="region of interest" description="Disordered" evidence="4">
    <location>
        <begin position="769"/>
        <end position="796"/>
    </location>
</feature>
<keyword evidence="1" id="KW-0677">Repeat</keyword>
<feature type="repeat" description="ANK" evidence="2">
    <location>
        <begin position="107"/>
        <end position="139"/>
    </location>
</feature>
<dbReference type="Gene3D" id="1.25.40.20">
    <property type="entry name" value="Ankyrin repeat-containing domain"/>
    <property type="match status" value="1"/>
</dbReference>
<reference evidence="5 6" key="1">
    <citation type="submission" date="2018-07" db="EMBL/GenBank/DDBJ databases">
        <title>The complete nuclear genome of the prasinophyte Chloropicon primus (CCMP1205).</title>
        <authorList>
            <person name="Pombert J.-F."/>
            <person name="Otis C."/>
            <person name="Turmel M."/>
            <person name="Lemieux C."/>
        </authorList>
    </citation>
    <scope>NUCLEOTIDE SEQUENCE [LARGE SCALE GENOMIC DNA]</scope>
    <source>
        <strain evidence="5 6">CCMP1205</strain>
    </source>
</reference>
<dbReference type="SMART" id="SM00248">
    <property type="entry name" value="ANK"/>
    <property type="match status" value="2"/>
</dbReference>
<feature type="compositionally biased region" description="Low complexity" evidence="4">
    <location>
        <begin position="46"/>
        <end position="59"/>
    </location>
</feature>
<dbReference type="PROSITE" id="PS50088">
    <property type="entry name" value="ANK_REPEAT"/>
    <property type="match status" value="2"/>
</dbReference>
<dbReference type="AlphaFoldDB" id="A0A5B8MRV5"/>
<evidence type="ECO:0000313" key="6">
    <source>
        <dbReference type="Proteomes" id="UP000316726"/>
    </source>
</evidence>
<evidence type="ECO:0000313" key="5">
    <source>
        <dbReference type="EMBL" id="QDZ23007.1"/>
    </source>
</evidence>
<feature type="repeat" description="RCC1" evidence="3">
    <location>
        <begin position="281"/>
        <end position="331"/>
    </location>
</feature>
<name>A0A5B8MRV5_9CHLO</name>
<feature type="repeat" description="RCC1" evidence="3">
    <location>
        <begin position="224"/>
        <end position="281"/>
    </location>
</feature>
<dbReference type="InterPro" id="IPR000408">
    <property type="entry name" value="Reg_chr_condens"/>
</dbReference>
<dbReference type="InterPro" id="IPR009091">
    <property type="entry name" value="RCC1/BLIP-II"/>
</dbReference>
<dbReference type="PANTHER" id="PTHR22872">
    <property type="entry name" value="BTK-BINDING PROTEIN-RELATED"/>
    <property type="match status" value="1"/>
</dbReference>
<dbReference type="EMBL" id="CP031042">
    <property type="protein sequence ID" value="QDZ23007.1"/>
    <property type="molecule type" value="Genomic_DNA"/>
</dbReference>
<proteinExistence type="predicted"/>
<feature type="repeat" description="RCC1" evidence="3">
    <location>
        <begin position="162"/>
        <end position="223"/>
    </location>
</feature>
<keyword evidence="6" id="KW-1185">Reference proteome</keyword>
<dbReference type="STRING" id="1764295.A0A5B8MRV5"/>
<dbReference type="Pfam" id="PF00415">
    <property type="entry name" value="RCC1"/>
    <property type="match status" value="4"/>
</dbReference>